<dbReference type="AlphaFoldDB" id="A0A414W378"/>
<reference evidence="1 2" key="1">
    <citation type="submission" date="2018-08" db="EMBL/GenBank/DDBJ databases">
        <title>A genome reference for cultivated species of the human gut microbiota.</title>
        <authorList>
            <person name="Zou Y."/>
            <person name="Xue W."/>
            <person name="Luo G."/>
        </authorList>
    </citation>
    <scope>NUCLEOTIDE SEQUENCE [LARGE SCALE GENOMIC DNA]</scope>
    <source>
        <strain evidence="1 2">AM18-2AC</strain>
    </source>
</reference>
<comment type="caution">
    <text evidence="1">The sequence shown here is derived from an EMBL/GenBank/DDBJ whole genome shotgun (WGS) entry which is preliminary data.</text>
</comment>
<dbReference type="EMBL" id="QRJH01000003">
    <property type="protein sequence ID" value="RHH19539.1"/>
    <property type="molecule type" value="Genomic_DNA"/>
</dbReference>
<gene>
    <name evidence="1" type="ORF">DW222_08170</name>
</gene>
<protein>
    <submittedName>
        <fullName evidence="1">Phage capsid protein</fullName>
    </submittedName>
</protein>
<evidence type="ECO:0000313" key="1">
    <source>
        <dbReference type="EMBL" id="RHH19539.1"/>
    </source>
</evidence>
<proteinExistence type="predicted"/>
<name>A0A414W378_9FIRM</name>
<accession>A0A414W378</accession>
<organism evidence="1 2">
    <name type="scientific">Blautia obeum</name>
    <dbReference type="NCBI Taxonomy" id="40520"/>
    <lineage>
        <taxon>Bacteria</taxon>
        <taxon>Bacillati</taxon>
        <taxon>Bacillota</taxon>
        <taxon>Clostridia</taxon>
        <taxon>Lachnospirales</taxon>
        <taxon>Lachnospiraceae</taxon>
        <taxon>Blautia</taxon>
    </lineage>
</organism>
<sequence>MANLNYAEQWSPELLEILMQGTLTSPFVTSNVRWLDAKTFHFTQMSTSGYKNHNRKGGWNTGTYDQKDLPYTLTHDRDVEFMVDKADVDETNATASIQNISRVFEQTWVVPETDALFFSKVAQAAQKTEGYHGSTAASAYTKAKVFGMLKDILAKGKLRRYKATGSLIMYVTSQIMDALEQSTEFTRKIEMTQIAEGGMGIETRVTDIDGVPIMEVIDDERFYDAFNWEPENGGFEPQKKVAAASDVEAVAGAHKINVLVACGQTCKTVPKISSIYYFAPGAHTKGDGYLYQNRSFSDVFVFPNGRDGKIDSIYADVDTAEVGA</sequence>
<dbReference type="Proteomes" id="UP000284024">
    <property type="component" value="Unassembled WGS sequence"/>
</dbReference>
<dbReference type="RefSeq" id="WP_118235739.1">
    <property type="nucleotide sequence ID" value="NZ_QRJH01000003.1"/>
</dbReference>
<evidence type="ECO:0000313" key="2">
    <source>
        <dbReference type="Proteomes" id="UP000284024"/>
    </source>
</evidence>